<organism evidence="2 3">
    <name type="scientific">Pseudomonas amygdali pv. mori</name>
    <dbReference type="NCBI Taxonomy" id="34065"/>
    <lineage>
        <taxon>Bacteria</taxon>
        <taxon>Pseudomonadati</taxon>
        <taxon>Pseudomonadota</taxon>
        <taxon>Gammaproteobacteria</taxon>
        <taxon>Pseudomonadales</taxon>
        <taxon>Pseudomonadaceae</taxon>
        <taxon>Pseudomonas</taxon>
        <taxon>Pseudomonas amygdali</taxon>
    </lineage>
</organism>
<reference evidence="2 3" key="1">
    <citation type="submission" date="2015-09" db="EMBL/GenBank/DDBJ databases">
        <title>Genome announcement of multiple Pseudomonas syringae strains.</title>
        <authorList>
            <person name="Thakur S."/>
            <person name="Wang P.W."/>
            <person name="Gong Y."/>
            <person name="Weir B.S."/>
            <person name="Guttman D.S."/>
        </authorList>
    </citation>
    <scope>NUCLEOTIDE SEQUENCE [LARGE SCALE GENOMIC DNA]</scope>
    <source>
        <strain evidence="2 3">ICMP4331</strain>
    </source>
</reference>
<evidence type="ECO:0000313" key="3">
    <source>
        <dbReference type="Proteomes" id="UP000050420"/>
    </source>
</evidence>
<dbReference type="Proteomes" id="UP000050420">
    <property type="component" value="Unassembled WGS sequence"/>
</dbReference>
<gene>
    <name evidence="2" type="ORF">ALO63_04013</name>
</gene>
<name>A0A0P9V258_PSEA0</name>
<comment type="caution">
    <text evidence="2">The sequence shown here is derived from an EMBL/GenBank/DDBJ whole genome shotgun (WGS) entry which is preliminary data.</text>
</comment>
<evidence type="ECO:0000259" key="1">
    <source>
        <dbReference type="Pfam" id="PF18629"/>
    </source>
</evidence>
<feature type="domain" description="DUF5629" evidence="1">
    <location>
        <begin position="231"/>
        <end position="280"/>
    </location>
</feature>
<protein>
    <recommendedName>
        <fullName evidence="1">DUF5629 domain-containing protein</fullName>
    </recommendedName>
</protein>
<dbReference type="InterPro" id="IPR041081">
    <property type="entry name" value="DUF5629"/>
</dbReference>
<dbReference type="Pfam" id="PF18629">
    <property type="entry name" value="DUF5629"/>
    <property type="match status" value="1"/>
</dbReference>
<dbReference type="EMBL" id="LJQU01000202">
    <property type="protein sequence ID" value="KPX96978.1"/>
    <property type="molecule type" value="Genomic_DNA"/>
</dbReference>
<sequence length="291" mass="31674">MTASLIVWASPLVMNTPTMSWNVATTCIWRIRNCAPVRSGRSCAWATCRKACRAPVGSGATARCCGKKSSLVAKRTCATAWKTLNTITSSTHSSSGPVTCMCISSAPRPCRLPMACAPSRAIVSRSVRPSSASRWSTVWHRASRCFSRAASASCKRSPCLIAHRASARRWYGSTCAPTVSTPVFCPIIRAFAGRMNFMTTTPTTLLAALEATTMLEIDGLHAWDFSLGDELNVECMDGRERKVWRFSKAQVDAATFDESLQSWVINDGNADHRIICLDAFTPSDEDDSAQD</sequence>
<dbReference type="Gene3D" id="2.30.29.190">
    <property type="match status" value="1"/>
</dbReference>
<proteinExistence type="predicted"/>
<evidence type="ECO:0000313" key="2">
    <source>
        <dbReference type="EMBL" id="KPX96978.1"/>
    </source>
</evidence>
<dbReference type="PATRIC" id="fig|34065.5.peg.5855"/>
<accession>A0A0P9V258</accession>
<dbReference type="AlphaFoldDB" id="A0A0P9V258"/>